<dbReference type="Proteomes" id="UP000886851">
    <property type="component" value="Unassembled WGS sequence"/>
</dbReference>
<organism evidence="2 3">
    <name type="scientific">Candidatus Bacteroides pullicola</name>
    <dbReference type="NCBI Taxonomy" id="2838475"/>
    <lineage>
        <taxon>Bacteria</taxon>
        <taxon>Pseudomonadati</taxon>
        <taxon>Bacteroidota</taxon>
        <taxon>Bacteroidia</taxon>
        <taxon>Bacteroidales</taxon>
        <taxon>Bacteroidaceae</taxon>
        <taxon>Bacteroides</taxon>
    </lineage>
</organism>
<sequence length="417" mass="45671">MNKHLTNKLLALLLLFCLAACSNDEETPWEEPPAETGRLTRVIAEASFEREELAAMVVDFVADQGISLPMDFVTLLMCDVDVAAIEYSTTGVDGNPITASGVIAMPQGTTSYDHLVSIQHGTLNMEEAPSKQLFYYEMLPVIRGHVIVMADYIGYGSSQTPDRQHPYLHNQLTGTACADMIEAAREYLQQKSLAETSDAIELMGYSQGGQASMATLLELERRGLAGSVRAVYAGGGPYDLESILQTFLSYRDNPLPYACTGYAPYLIRGMVYGEQLSVSDENLYAPEVIENGLNEMFSTRPLSEWHEALGSYITQVVHPDFFAAPAFNGNADVVSVIEALRKNSLINSSLPTQVPVYLYHSPQDDFVPYSNAVNAHNLWSSSTLTDLSMSGHVLGGIEFMLRYMGLWALVGPMLGMG</sequence>
<dbReference type="AlphaFoldDB" id="A0A9D1ZN27"/>
<dbReference type="PIRSF" id="PIRSF029171">
    <property type="entry name" value="Esterase_LipA"/>
    <property type="match status" value="1"/>
</dbReference>
<protein>
    <submittedName>
        <fullName evidence="2">Lipase family protein</fullName>
    </submittedName>
</protein>
<reference evidence="2" key="1">
    <citation type="journal article" date="2021" name="PeerJ">
        <title>Extensive microbial diversity within the chicken gut microbiome revealed by metagenomics and culture.</title>
        <authorList>
            <person name="Gilroy R."/>
            <person name="Ravi A."/>
            <person name="Getino M."/>
            <person name="Pursley I."/>
            <person name="Horton D.L."/>
            <person name="Alikhan N.F."/>
            <person name="Baker D."/>
            <person name="Gharbi K."/>
            <person name="Hall N."/>
            <person name="Watson M."/>
            <person name="Adriaenssens E.M."/>
            <person name="Foster-Nyarko E."/>
            <person name="Jarju S."/>
            <person name="Secka A."/>
            <person name="Antonio M."/>
            <person name="Oren A."/>
            <person name="Chaudhuri R.R."/>
            <person name="La Ragione R."/>
            <person name="Hildebrand F."/>
            <person name="Pallen M.J."/>
        </authorList>
    </citation>
    <scope>NUCLEOTIDE SEQUENCE</scope>
    <source>
        <strain evidence="2">Gambia2-208</strain>
    </source>
</reference>
<evidence type="ECO:0000313" key="3">
    <source>
        <dbReference type="Proteomes" id="UP000886851"/>
    </source>
</evidence>
<dbReference type="Gene3D" id="3.40.50.1820">
    <property type="entry name" value="alpha/beta hydrolase"/>
    <property type="match status" value="1"/>
</dbReference>
<accession>A0A9D1ZN27</accession>
<name>A0A9D1ZN27_9BACE</name>
<dbReference type="GO" id="GO:0016042">
    <property type="term" value="P:lipid catabolic process"/>
    <property type="evidence" value="ECO:0007669"/>
    <property type="project" value="InterPro"/>
</dbReference>
<dbReference type="SUPFAM" id="SSF53474">
    <property type="entry name" value="alpha/beta-Hydrolases"/>
    <property type="match status" value="1"/>
</dbReference>
<keyword evidence="1" id="KW-0732">Signal</keyword>
<feature type="signal peptide" evidence="1">
    <location>
        <begin position="1"/>
        <end position="22"/>
    </location>
</feature>
<evidence type="ECO:0000256" key="1">
    <source>
        <dbReference type="SAM" id="SignalP"/>
    </source>
</evidence>
<dbReference type="Gene3D" id="1.10.260.160">
    <property type="match status" value="1"/>
</dbReference>
<gene>
    <name evidence="2" type="ORF">H9824_10570</name>
</gene>
<comment type="caution">
    <text evidence="2">The sequence shown here is derived from an EMBL/GenBank/DDBJ whole genome shotgun (WGS) entry which is preliminary data.</text>
</comment>
<dbReference type="PANTHER" id="PTHR34853:SF1">
    <property type="entry name" value="LIPASE 5"/>
    <property type="match status" value="1"/>
</dbReference>
<dbReference type="InterPro" id="IPR029058">
    <property type="entry name" value="AB_hydrolase_fold"/>
</dbReference>
<dbReference type="EMBL" id="DXCV01000070">
    <property type="protein sequence ID" value="HIY89132.1"/>
    <property type="molecule type" value="Genomic_DNA"/>
</dbReference>
<dbReference type="GO" id="GO:0004806">
    <property type="term" value="F:triacylglycerol lipase activity"/>
    <property type="evidence" value="ECO:0007669"/>
    <property type="project" value="InterPro"/>
</dbReference>
<reference evidence="2" key="2">
    <citation type="submission" date="2021-04" db="EMBL/GenBank/DDBJ databases">
        <authorList>
            <person name="Gilroy R."/>
        </authorList>
    </citation>
    <scope>NUCLEOTIDE SEQUENCE</scope>
    <source>
        <strain evidence="2">Gambia2-208</strain>
    </source>
</reference>
<dbReference type="InterPro" id="IPR005152">
    <property type="entry name" value="Lipase_secreted"/>
</dbReference>
<feature type="chain" id="PRO_5039389446" evidence="1">
    <location>
        <begin position="23"/>
        <end position="417"/>
    </location>
</feature>
<proteinExistence type="predicted"/>
<dbReference type="PANTHER" id="PTHR34853">
    <property type="match status" value="1"/>
</dbReference>
<evidence type="ECO:0000313" key="2">
    <source>
        <dbReference type="EMBL" id="HIY89132.1"/>
    </source>
</evidence>